<keyword evidence="2" id="KW-1185">Reference proteome</keyword>
<dbReference type="CDD" id="cd13733">
    <property type="entry name" value="SPRY_PRY_C-I_1"/>
    <property type="match status" value="1"/>
</dbReference>
<dbReference type="PANTHER" id="PTHR24103">
    <property type="entry name" value="E3 UBIQUITIN-PROTEIN LIGASE TRIM"/>
    <property type="match status" value="1"/>
</dbReference>
<dbReference type="GeneID" id="102822443"/>
<dbReference type="InterPro" id="IPR003879">
    <property type="entry name" value="Butyrophylin_SPRY"/>
</dbReference>
<dbReference type="AlphaFoldDB" id="A0A9B0UCE2"/>
<dbReference type="InterPro" id="IPR050143">
    <property type="entry name" value="TRIM/RBCC"/>
</dbReference>
<dbReference type="SMART" id="SM00449">
    <property type="entry name" value="SPRY"/>
    <property type="match status" value="1"/>
</dbReference>
<dbReference type="InterPro" id="IPR006574">
    <property type="entry name" value="PRY"/>
</dbReference>
<dbReference type="OrthoDB" id="6105938at2759"/>
<dbReference type="SMART" id="SM00589">
    <property type="entry name" value="PRY"/>
    <property type="match status" value="1"/>
</dbReference>
<accession>A0A9B0UCE2</accession>
<dbReference type="InterPro" id="IPR043136">
    <property type="entry name" value="B30.2/SPRY_sf"/>
</dbReference>
<dbReference type="Gene3D" id="2.60.120.920">
    <property type="match status" value="1"/>
</dbReference>
<organism evidence="2 3">
    <name type="scientific">Chrysochloris asiatica</name>
    <name type="common">Cape golden mole</name>
    <dbReference type="NCBI Taxonomy" id="185453"/>
    <lineage>
        <taxon>Eukaryota</taxon>
        <taxon>Metazoa</taxon>
        <taxon>Chordata</taxon>
        <taxon>Craniata</taxon>
        <taxon>Vertebrata</taxon>
        <taxon>Euteleostomi</taxon>
        <taxon>Mammalia</taxon>
        <taxon>Eutheria</taxon>
        <taxon>Afrotheria</taxon>
        <taxon>Chrysochloridae</taxon>
        <taxon>Chrysochlorinae</taxon>
        <taxon>Chrysochloris</taxon>
    </lineage>
</organism>
<evidence type="ECO:0000313" key="2">
    <source>
        <dbReference type="Proteomes" id="UP000504623"/>
    </source>
</evidence>
<feature type="domain" description="B30.2/SPRY" evidence="1">
    <location>
        <begin position="29"/>
        <end position="219"/>
    </location>
</feature>
<dbReference type="RefSeq" id="XP_006877464.1">
    <property type="nucleotide sequence ID" value="XM_006877402.1"/>
</dbReference>
<dbReference type="InterPro" id="IPR001870">
    <property type="entry name" value="B30.2/SPRY"/>
</dbReference>
<dbReference type="InterPro" id="IPR003877">
    <property type="entry name" value="SPRY_dom"/>
</dbReference>
<evidence type="ECO:0000259" key="1">
    <source>
        <dbReference type="PROSITE" id="PS50188"/>
    </source>
</evidence>
<proteinExistence type="predicted"/>
<dbReference type="Proteomes" id="UP000504623">
    <property type="component" value="Unplaced"/>
</dbReference>
<protein>
    <submittedName>
        <fullName evidence="3">Butyrophilin-like protein 3</fullName>
    </submittedName>
</protein>
<name>A0A9B0UCE2_CHRAS</name>
<dbReference type="Pfam" id="PF00622">
    <property type="entry name" value="SPRY"/>
    <property type="match status" value="1"/>
</dbReference>
<dbReference type="FunFam" id="2.60.120.920:FF:000004">
    <property type="entry name" value="Butyrophilin subfamily 1 member A1"/>
    <property type="match status" value="1"/>
</dbReference>
<dbReference type="Pfam" id="PF13765">
    <property type="entry name" value="PRY"/>
    <property type="match status" value="1"/>
</dbReference>
<evidence type="ECO:0000313" key="3">
    <source>
        <dbReference type="RefSeq" id="XP_006877464.1"/>
    </source>
</evidence>
<dbReference type="InterPro" id="IPR013320">
    <property type="entry name" value="ConA-like_dom_sf"/>
</dbReference>
<dbReference type="PROSITE" id="PS50188">
    <property type="entry name" value="B302_SPRY"/>
    <property type="match status" value="1"/>
</dbReference>
<reference evidence="3" key="1">
    <citation type="submission" date="2025-08" db="UniProtKB">
        <authorList>
            <consortium name="RefSeq"/>
        </authorList>
    </citation>
    <scope>IDENTIFICATION</scope>
    <source>
        <tissue evidence="3">Spleen</tissue>
    </source>
</reference>
<dbReference type="PRINTS" id="PR01407">
    <property type="entry name" value="BUTYPHLNCDUF"/>
</dbReference>
<dbReference type="SUPFAM" id="SSF49899">
    <property type="entry name" value="Concanavalin A-like lectins/glucanases"/>
    <property type="match status" value="1"/>
</dbReference>
<sequence length="219" mass="25290">MDISRRYQALQTSHELEAMVVFALYTFLWLTTESFLSVSGKFQKELVEVTLDPDTAHPQLHISNWTAVTHKDDPQEVPDSEKRFTEWKSVVAFQSFSSGKHYWEVDVGHQKEWCLGVCRDDVNRKLAESISTKIGYWIFGLTTNGYFTFNPHKIALSPCISPTRVGIFLDCEGGTISFFNINDKSLIYTLTFQFEKKLRPYIAYWSHHSEKPLVICTMS</sequence>
<dbReference type="CTD" id="10917"/>
<gene>
    <name evidence="3" type="primary">BTNL3</name>
</gene>